<feature type="transmembrane region" description="Helical" evidence="2">
    <location>
        <begin position="488"/>
        <end position="512"/>
    </location>
</feature>
<dbReference type="Gene3D" id="2.60.40.4100">
    <property type="entry name" value="Zona pellucida, ZP-C domain"/>
    <property type="match status" value="1"/>
</dbReference>
<name>A0A914UT13_9BILA</name>
<reference evidence="5" key="1">
    <citation type="submission" date="2022-11" db="UniProtKB">
        <authorList>
            <consortium name="WormBaseParasite"/>
        </authorList>
    </citation>
    <scope>IDENTIFICATION</scope>
</reference>
<protein>
    <submittedName>
        <fullName evidence="5">ZP domain-containing protein</fullName>
    </submittedName>
</protein>
<evidence type="ECO:0000259" key="3">
    <source>
        <dbReference type="PROSITE" id="PS51034"/>
    </source>
</evidence>
<proteinExistence type="predicted"/>
<keyword evidence="1" id="KW-1015">Disulfide bond</keyword>
<accession>A0A914UT13</accession>
<dbReference type="PROSITE" id="PS51034">
    <property type="entry name" value="ZP_2"/>
    <property type="match status" value="1"/>
</dbReference>
<dbReference type="SMART" id="SM00241">
    <property type="entry name" value="ZP"/>
    <property type="match status" value="1"/>
</dbReference>
<evidence type="ECO:0000313" key="5">
    <source>
        <dbReference type="WBParaSite" id="PSAMB.scaffold122size75306.g2201.t1"/>
    </source>
</evidence>
<keyword evidence="2" id="KW-1133">Transmembrane helix</keyword>
<dbReference type="AlphaFoldDB" id="A0A914UT13"/>
<evidence type="ECO:0000256" key="1">
    <source>
        <dbReference type="ARBA" id="ARBA00023157"/>
    </source>
</evidence>
<keyword evidence="2" id="KW-0812">Transmembrane</keyword>
<keyword evidence="2" id="KW-0472">Membrane</keyword>
<dbReference type="InterPro" id="IPR001507">
    <property type="entry name" value="ZP_dom"/>
</dbReference>
<feature type="domain" description="ZP" evidence="3">
    <location>
        <begin position="138"/>
        <end position="403"/>
    </location>
</feature>
<keyword evidence="4" id="KW-1185">Reference proteome</keyword>
<dbReference type="WBParaSite" id="PSAMB.scaffold122size75306.g2201.t1">
    <property type="protein sequence ID" value="PSAMB.scaffold122size75306.g2201.t1"/>
    <property type="gene ID" value="PSAMB.scaffold122size75306.g2201"/>
</dbReference>
<dbReference type="PANTHER" id="PTHR46560:SF13">
    <property type="entry name" value="ZP DOMAIN-CONTAINING PROTEIN"/>
    <property type="match status" value="1"/>
</dbReference>
<evidence type="ECO:0000313" key="4">
    <source>
        <dbReference type="Proteomes" id="UP000887566"/>
    </source>
</evidence>
<dbReference type="Proteomes" id="UP000887566">
    <property type="component" value="Unplaced"/>
</dbReference>
<dbReference type="Pfam" id="PF00100">
    <property type="entry name" value="Zona_pellucida"/>
    <property type="match status" value="1"/>
</dbReference>
<dbReference type="PANTHER" id="PTHR46560">
    <property type="entry name" value="CYPHER, ISOFORM B"/>
    <property type="match status" value="1"/>
</dbReference>
<feature type="transmembrane region" description="Helical" evidence="2">
    <location>
        <begin position="112"/>
        <end position="132"/>
    </location>
</feature>
<dbReference type="InterPro" id="IPR055355">
    <property type="entry name" value="ZP-C"/>
</dbReference>
<dbReference type="InterPro" id="IPR056953">
    <property type="entry name" value="CUT_N"/>
</dbReference>
<dbReference type="InterPro" id="IPR042235">
    <property type="entry name" value="ZP-C_dom"/>
</dbReference>
<dbReference type="Pfam" id="PF25057">
    <property type="entry name" value="CUT_N"/>
    <property type="match status" value="1"/>
</dbReference>
<evidence type="ECO:0000256" key="2">
    <source>
        <dbReference type="SAM" id="Phobius"/>
    </source>
</evidence>
<organism evidence="4 5">
    <name type="scientific">Plectus sambesii</name>
    <dbReference type="NCBI Taxonomy" id="2011161"/>
    <lineage>
        <taxon>Eukaryota</taxon>
        <taxon>Metazoa</taxon>
        <taxon>Ecdysozoa</taxon>
        <taxon>Nematoda</taxon>
        <taxon>Chromadorea</taxon>
        <taxon>Plectida</taxon>
        <taxon>Plectina</taxon>
        <taxon>Plectoidea</taxon>
        <taxon>Plectidae</taxon>
        <taxon>Plectus</taxon>
    </lineage>
</organism>
<sequence length="538" mass="59766">MREKYSGQWRNGIICEGGVARRLSLVVNGGVFYTEQRASTVESTRLGGTRAFMERPRAIRRLAASLRWWAADFLRGHAHLVSFGPWRLHKPLFGQSLDLCNVIIVDDCKMHLLLTIVSLFVALSSSSLAILLTDQGVQCDPRQMHVFFDFADPFYGVVFVKGHQNDDTCRVYGTGDRRLSLSVILNIDPTRKPYCGVQLNKPAHEFSVQLLINSARDILVDDLSEFEVRCVYHLKDVTVKSPTVVGGIRILPAESNDRDLTVIQSAGAGQSPLMDMAVRLGHGITGQTVQTALIGQPITLDVYTDSTGGAYDFFLYNCLAHNGRNTASSSFTLLDSNGCAVVVDRVLAEPVQVSTGENGNKHVFLHLRGFQFSDSDVVYFECQVHPCLNECNTTQCLSNSSRASRLEYPKKWSTPFNVDSRGGKQARELADRSAVSVQAKVAVRSRRQLDQPLIVGASEVDDLRVAGEDVELLDIEDQEDNVCFPKTVILSMIFLFLLGCVILFAVSVRTWYKMHKEIDEKQQQDAPHASNVSPSLYL</sequence>